<protein>
    <submittedName>
        <fullName evidence="1">Uncharacterized protein</fullName>
    </submittedName>
</protein>
<organism evidence="1 2">
    <name type="scientific">Jimgerdemannia flammicorona</name>
    <dbReference type="NCBI Taxonomy" id="994334"/>
    <lineage>
        <taxon>Eukaryota</taxon>
        <taxon>Fungi</taxon>
        <taxon>Fungi incertae sedis</taxon>
        <taxon>Mucoromycota</taxon>
        <taxon>Mucoromycotina</taxon>
        <taxon>Endogonomycetes</taxon>
        <taxon>Endogonales</taxon>
        <taxon>Endogonaceae</taxon>
        <taxon>Jimgerdemannia</taxon>
    </lineage>
</organism>
<name>A0A433Q1X7_9FUNG</name>
<gene>
    <name evidence="1" type="ORF">BC938DRAFT_474624</name>
</gene>
<evidence type="ECO:0000313" key="1">
    <source>
        <dbReference type="EMBL" id="RUS23790.1"/>
    </source>
</evidence>
<dbReference type="AlphaFoldDB" id="A0A433Q1X7"/>
<dbReference type="Proteomes" id="UP000274822">
    <property type="component" value="Unassembled WGS sequence"/>
</dbReference>
<keyword evidence="2" id="KW-1185">Reference proteome</keyword>
<dbReference type="EMBL" id="RBNJ01018580">
    <property type="protein sequence ID" value="RUS23790.1"/>
    <property type="molecule type" value="Genomic_DNA"/>
</dbReference>
<evidence type="ECO:0000313" key="2">
    <source>
        <dbReference type="Proteomes" id="UP000274822"/>
    </source>
</evidence>
<accession>A0A433Q1X7</accession>
<sequence length="132" mass="14599">MSEKEISKHKKSGENDPVLVILPNNLWIAQHGQPAYDAVMDLFATTGLPPPRRRDLDSRGIFHFRDTAEMYRVKKAIYNGGAAANAFCIPPALHAAHPGAQLQPIGKAWVIHKVGVNQSDRAEDENFFLVNA</sequence>
<reference evidence="1 2" key="1">
    <citation type="journal article" date="2018" name="New Phytol.">
        <title>Phylogenomics of Endogonaceae and evolution of mycorrhizas within Mucoromycota.</title>
        <authorList>
            <person name="Chang Y."/>
            <person name="Desiro A."/>
            <person name="Na H."/>
            <person name="Sandor L."/>
            <person name="Lipzen A."/>
            <person name="Clum A."/>
            <person name="Barry K."/>
            <person name="Grigoriev I.V."/>
            <person name="Martin F.M."/>
            <person name="Stajich J.E."/>
            <person name="Smith M.E."/>
            <person name="Bonito G."/>
            <person name="Spatafora J.W."/>
        </authorList>
    </citation>
    <scope>NUCLEOTIDE SEQUENCE [LARGE SCALE GENOMIC DNA]</scope>
    <source>
        <strain evidence="1 2">AD002</strain>
    </source>
</reference>
<comment type="caution">
    <text evidence="1">The sequence shown here is derived from an EMBL/GenBank/DDBJ whole genome shotgun (WGS) entry which is preliminary data.</text>
</comment>
<proteinExistence type="predicted"/>